<feature type="domain" description="Cystatin" evidence="6">
    <location>
        <begin position="47"/>
        <end position="137"/>
    </location>
</feature>
<dbReference type="GO" id="GO:0004869">
    <property type="term" value="F:cysteine-type endopeptidase inhibitor activity"/>
    <property type="evidence" value="ECO:0007669"/>
    <property type="project" value="UniProtKB-KW"/>
</dbReference>
<dbReference type="Pfam" id="PF16845">
    <property type="entry name" value="SQAPI"/>
    <property type="match status" value="1"/>
</dbReference>
<accession>A0A7I8KNA1</accession>
<dbReference type="InterPro" id="IPR046350">
    <property type="entry name" value="Cystatin_sf"/>
</dbReference>
<comment type="similarity">
    <text evidence="1 4">Belongs to the cystatin family. Phytocystatin subfamily.</text>
</comment>
<keyword evidence="2 4" id="KW-0646">Protease inhibitor</keyword>
<gene>
    <name evidence="7" type="ORF">SI8410_06009233</name>
</gene>
<dbReference type="InterPro" id="IPR000010">
    <property type="entry name" value="Cystatin_dom"/>
</dbReference>
<name>A0A7I8KNA1_SPIIN</name>
<evidence type="ECO:0000256" key="1">
    <source>
        <dbReference type="ARBA" id="ARBA00007233"/>
    </source>
</evidence>
<dbReference type="Gene3D" id="3.10.450.10">
    <property type="match status" value="1"/>
</dbReference>
<dbReference type="PANTHER" id="PTHR11413:SF110">
    <property type="entry name" value="CYSTEINE PROTEINASE INHIBITOR 6"/>
    <property type="match status" value="1"/>
</dbReference>
<organism evidence="7 8">
    <name type="scientific">Spirodela intermedia</name>
    <name type="common">Intermediate duckweed</name>
    <dbReference type="NCBI Taxonomy" id="51605"/>
    <lineage>
        <taxon>Eukaryota</taxon>
        <taxon>Viridiplantae</taxon>
        <taxon>Streptophyta</taxon>
        <taxon>Embryophyta</taxon>
        <taxon>Tracheophyta</taxon>
        <taxon>Spermatophyta</taxon>
        <taxon>Magnoliopsida</taxon>
        <taxon>Liliopsida</taxon>
        <taxon>Araceae</taxon>
        <taxon>Lemnoideae</taxon>
        <taxon>Spirodela</taxon>
    </lineage>
</organism>
<keyword evidence="3 4" id="KW-0789">Thiol protease inhibitor</keyword>
<evidence type="ECO:0000259" key="6">
    <source>
        <dbReference type="SMART" id="SM00043"/>
    </source>
</evidence>
<dbReference type="PROSITE" id="PS00287">
    <property type="entry name" value="CYSTATIN"/>
    <property type="match status" value="1"/>
</dbReference>
<dbReference type="AlphaFoldDB" id="A0A7I8KNA1"/>
<dbReference type="EMBL" id="LR746269">
    <property type="protein sequence ID" value="CAA7398568.1"/>
    <property type="molecule type" value="Genomic_DNA"/>
</dbReference>
<evidence type="ECO:0000256" key="3">
    <source>
        <dbReference type="ARBA" id="ARBA00022704"/>
    </source>
</evidence>
<sequence>MLTAVAFLEESRNLFAGLHISGEQSGGGWSFLVRLWNGRRRSPRMSGKVGGAEDVGGAENGPEIEELARFAVDEYNKQQNGLLEFSRVVKAKTQVVSGIMHHLTVEVKEGGVKKLYDAKVWVQGWLNSKKLHDFKQIGILRSLRSSLIFH</sequence>
<proteinExistence type="inferred from homology"/>
<dbReference type="SUPFAM" id="SSF54403">
    <property type="entry name" value="Cystatin/monellin"/>
    <property type="match status" value="1"/>
</dbReference>
<evidence type="ECO:0000256" key="5">
    <source>
        <dbReference type="SAM" id="MobiDB-lite"/>
    </source>
</evidence>
<keyword evidence="8" id="KW-1185">Reference proteome</keyword>
<evidence type="ECO:0000313" key="8">
    <source>
        <dbReference type="Proteomes" id="UP000663760"/>
    </source>
</evidence>
<feature type="region of interest" description="Disordered" evidence="5">
    <location>
        <begin position="41"/>
        <end position="60"/>
    </location>
</feature>
<dbReference type="CDD" id="cd00042">
    <property type="entry name" value="CY"/>
    <property type="match status" value="1"/>
</dbReference>
<dbReference type="PANTHER" id="PTHR11413">
    <property type="entry name" value="CYSTATIN FAMILY MEMBER"/>
    <property type="match status" value="1"/>
</dbReference>
<dbReference type="InterPro" id="IPR027214">
    <property type="entry name" value="Cystatin"/>
</dbReference>
<evidence type="ECO:0000256" key="2">
    <source>
        <dbReference type="ARBA" id="ARBA00022690"/>
    </source>
</evidence>
<dbReference type="OrthoDB" id="1908104at2759"/>
<evidence type="ECO:0000256" key="4">
    <source>
        <dbReference type="RuleBase" id="RU362130"/>
    </source>
</evidence>
<protein>
    <recommendedName>
        <fullName evidence="4">Cysteine proteinase inhibitor</fullName>
    </recommendedName>
</protein>
<evidence type="ECO:0000313" key="7">
    <source>
        <dbReference type="EMBL" id="CAA7398568.1"/>
    </source>
</evidence>
<reference evidence="7" key="1">
    <citation type="submission" date="2020-02" db="EMBL/GenBank/DDBJ databases">
        <authorList>
            <person name="Scholz U."/>
            <person name="Mascher M."/>
            <person name="Fiebig A."/>
        </authorList>
    </citation>
    <scope>NUCLEOTIDE SEQUENCE</scope>
</reference>
<dbReference type="Proteomes" id="UP000663760">
    <property type="component" value="Chromosome 6"/>
</dbReference>
<dbReference type="SMART" id="SM00043">
    <property type="entry name" value="CY"/>
    <property type="match status" value="1"/>
</dbReference>
<dbReference type="InterPro" id="IPR018073">
    <property type="entry name" value="Prot_inh_cystat_CS"/>
</dbReference>